<keyword evidence="2" id="KW-1185">Reference proteome</keyword>
<comment type="caution">
    <text evidence="1">The sequence shown here is derived from an EMBL/GenBank/DDBJ whole genome shotgun (WGS) entry which is preliminary data.</text>
</comment>
<protein>
    <submittedName>
        <fullName evidence="1">Uncharacterized protein</fullName>
    </submittedName>
</protein>
<proteinExistence type="predicted"/>
<gene>
    <name evidence="1" type="ORF">QJS10_CPA09g01075</name>
</gene>
<organism evidence="1 2">
    <name type="scientific">Acorus calamus</name>
    <name type="common">Sweet flag</name>
    <dbReference type="NCBI Taxonomy" id="4465"/>
    <lineage>
        <taxon>Eukaryota</taxon>
        <taxon>Viridiplantae</taxon>
        <taxon>Streptophyta</taxon>
        <taxon>Embryophyta</taxon>
        <taxon>Tracheophyta</taxon>
        <taxon>Spermatophyta</taxon>
        <taxon>Magnoliopsida</taxon>
        <taxon>Liliopsida</taxon>
        <taxon>Acoraceae</taxon>
        <taxon>Acorus</taxon>
    </lineage>
</organism>
<dbReference type="PANTHER" id="PTHR33116">
    <property type="entry name" value="REVERSE TRANSCRIPTASE ZINC-BINDING DOMAIN-CONTAINING PROTEIN-RELATED-RELATED"/>
    <property type="match status" value="1"/>
</dbReference>
<evidence type="ECO:0000313" key="2">
    <source>
        <dbReference type="Proteomes" id="UP001180020"/>
    </source>
</evidence>
<dbReference type="EMBL" id="JAUJYO010000009">
    <property type="protein sequence ID" value="KAK1308437.1"/>
    <property type="molecule type" value="Genomic_DNA"/>
</dbReference>
<evidence type="ECO:0000313" key="1">
    <source>
        <dbReference type="EMBL" id="KAK1308437.1"/>
    </source>
</evidence>
<name>A0AAV9E8U6_ACOCL</name>
<accession>A0AAV9E8U6</accession>
<sequence>MFECFDLLTGLKINFQKSVLLRINTSAEENACMAAWMGCGVEEFPTPHLGLPLVKGCFVKVNWDPLIDRFQRRLSGWKGNLLSLGGGGRLILS</sequence>
<dbReference type="PANTHER" id="PTHR33116:SF78">
    <property type="entry name" value="OS12G0587133 PROTEIN"/>
    <property type="match status" value="1"/>
</dbReference>
<dbReference type="AlphaFoldDB" id="A0AAV9E8U6"/>
<reference evidence="1" key="2">
    <citation type="submission" date="2023-06" db="EMBL/GenBank/DDBJ databases">
        <authorList>
            <person name="Ma L."/>
            <person name="Liu K.-W."/>
            <person name="Li Z."/>
            <person name="Hsiao Y.-Y."/>
            <person name="Qi Y."/>
            <person name="Fu T."/>
            <person name="Tang G."/>
            <person name="Zhang D."/>
            <person name="Sun W.-H."/>
            <person name="Liu D.-K."/>
            <person name="Li Y."/>
            <person name="Chen G.-Z."/>
            <person name="Liu X.-D."/>
            <person name="Liao X.-Y."/>
            <person name="Jiang Y.-T."/>
            <person name="Yu X."/>
            <person name="Hao Y."/>
            <person name="Huang J."/>
            <person name="Zhao X.-W."/>
            <person name="Ke S."/>
            <person name="Chen Y.-Y."/>
            <person name="Wu W.-L."/>
            <person name="Hsu J.-L."/>
            <person name="Lin Y.-F."/>
            <person name="Huang M.-D."/>
            <person name="Li C.-Y."/>
            <person name="Huang L."/>
            <person name="Wang Z.-W."/>
            <person name="Zhao X."/>
            <person name="Zhong W.-Y."/>
            <person name="Peng D.-H."/>
            <person name="Ahmad S."/>
            <person name="Lan S."/>
            <person name="Zhang J.-S."/>
            <person name="Tsai W.-C."/>
            <person name="Van De Peer Y."/>
            <person name="Liu Z.-J."/>
        </authorList>
    </citation>
    <scope>NUCLEOTIDE SEQUENCE</scope>
    <source>
        <strain evidence="1">CP</strain>
        <tissue evidence="1">Leaves</tissue>
    </source>
</reference>
<dbReference type="Proteomes" id="UP001180020">
    <property type="component" value="Unassembled WGS sequence"/>
</dbReference>
<reference evidence="1" key="1">
    <citation type="journal article" date="2023" name="Nat. Commun.">
        <title>Diploid and tetraploid genomes of Acorus and the evolution of monocots.</title>
        <authorList>
            <person name="Ma L."/>
            <person name="Liu K.W."/>
            <person name="Li Z."/>
            <person name="Hsiao Y.Y."/>
            <person name="Qi Y."/>
            <person name="Fu T."/>
            <person name="Tang G.D."/>
            <person name="Zhang D."/>
            <person name="Sun W.H."/>
            <person name="Liu D.K."/>
            <person name="Li Y."/>
            <person name="Chen G.Z."/>
            <person name="Liu X.D."/>
            <person name="Liao X.Y."/>
            <person name="Jiang Y.T."/>
            <person name="Yu X."/>
            <person name="Hao Y."/>
            <person name="Huang J."/>
            <person name="Zhao X.W."/>
            <person name="Ke S."/>
            <person name="Chen Y.Y."/>
            <person name="Wu W.L."/>
            <person name="Hsu J.L."/>
            <person name="Lin Y.F."/>
            <person name="Huang M.D."/>
            <person name="Li C.Y."/>
            <person name="Huang L."/>
            <person name="Wang Z.W."/>
            <person name="Zhao X."/>
            <person name="Zhong W.Y."/>
            <person name="Peng D.H."/>
            <person name="Ahmad S."/>
            <person name="Lan S."/>
            <person name="Zhang J.S."/>
            <person name="Tsai W.C."/>
            <person name="Van de Peer Y."/>
            <person name="Liu Z.J."/>
        </authorList>
    </citation>
    <scope>NUCLEOTIDE SEQUENCE</scope>
    <source>
        <strain evidence="1">CP</strain>
    </source>
</reference>